<dbReference type="EMBL" id="AVQD01000003">
    <property type="protein sequence ID" value="KOA42898.1"/>
    <property type="molecule type" value="Genomic_DNA"/>
</dbReference>
<dbReference type="GO" id="GO:0008725">
    <property type="term" value="F:DNA-3-methyladenine glycosylase activity"/>
    <property type="evidence" value="ECO:0007669"/>
    <property type="project" value="InterPro"/>
</dbReference>
<reference evidence="2 3" key="1">
    <citation type="journal article" date="2015" name="Int J Genomics">
        <title>Comparative Genomics Revealed Genetic Diversity and Species/Strain-Level Differences in Carbohydrate Metabolism of Three Probiotic Bifidobacterial Species.</title>
        <authorList>
            <person name="Odamaki T."/>
            <person name="Horigome A."/>
            <person name="Sugahara H."/>
            <person name="Hashikura N."/>
            <person name="Minami J."/>
            <person name="Xiao J.Z."/>
            <person name="Abe F."/>
        </authorList>
    </citation>
    <scope>NUCLEOTIDE SEQUENCE [LARGE SCALE GENOMIC DNA]</scope>
    <source>
        <strain evidence="2 3">MCC 1128</strain>
    </source>
</reference>
<protein>
    <submittedName>
        <fullName evidence="2">Methyladenine glycosylase</fullName>
    </submittedName>
</protein>
<dbReference type="Proteomes" id="UP000037193">
    <property type="component" value="Unassembled WGS sequence"/>
</dbReference>
<dbReference type="AlphaFoldDB" id="A0A0L7B6M9"/>
<dbReference type="Gene3D" id="1.10.340.30">
    <property type="entry name" value="Hypothetical protein, domain 2"/>
    <property type="match status" value="1"/>
</dbReference>
<dbReference type="InterPro" id="IPR005019">
    <property type="entry name" value="Adenine_glyco"/>
</dbReference>
<dbReference type="SUPFAM" id="SSF48150">
    <property type="entry name" value="DNA-glycosylase"/>
    <property type="match status" value="1"/>
</dbReference>
<feature type="binding site" evidence="1">
    <location>
        <position position="40"/>
    </location>
    <ligand>
        <name>Zn(2+)</name>
        <dbReference type="ChEBI" id="CHEBI:29105"/>
    </ligand>
</feature>
<keyword evidence="1" id="KW-0479">Metal-binding</keyword>
<dbReference type="PATRIC" id="fig|1365965.3.peg.203"/>
<name>A0A0L7B6M9_BIFBR</name>
<evidence type="ECO:0000313" key="2">
    <source>
        <dbReference type="EMBL" id="KOA42898.1"/>
    </source>
</evidence>
<feature type="binding site" evidence="1">
    <location>
        <position position="44"/>
    </location>
    <ligand>
        <name>Zn(2+)</name>
        <dbReference type="ChEBI" id="CHEBI:29105"/>
    </ligand>
</feature>
<organism evidence="2 3">
    <name type="scientific">Bifidobacterium breve MCC 1128</name>
    <dbReference type="NCBI Taxonomy" id="1365965"/>
    <lineage>
        <taxon>Bacteria</taxon>
        <taxon>Bacillati</taxon>
        <taxon>Actinomycetota</taxon>
        <taxon>Actinomycetes</taxon>
        <taxon>Bifidobacteriales</taxon>
        <taxon>Bifidobacteriaceae</taxon>
        <taxon>Bifidobacterium</taxon>
    </lineage>
</organism>
<comment type="caution">
    <text evidence="2">The sequence shown here is derived from an EMBL/GenBank/DDBJ whole genome shotgun (WGS) entry which is preliminary data.</text>
</comment>
<dbReference type="InterPro" id="IPR011257">
    <property type="entry name" value="DNA_glycosylase"/>
</dbReference>
<proteinExistence type="predicted"/>
<gene>
    <name evidence="2" type="ORF">BBM1128_01005</name>
</gene>
<evidence type="ECO:0000313" key="3">
    <source>
        <dbReference type="Proteomes" id="UP000037193"/>
    </source>
</evidence>
<dbReference type="Pfam" id="PF03352">
    <property type="entry name" value="Adenine_glyco"/>
    <property type="match status" value="1"/>
</dbReference>
<dbReference type="GO" id="GO:0046872">
    <property type="term" value="F:metal ion binding"/>
    <property type="evidence" value="ECO:0007669"/>
    <property type="project" value="UniProtKB-KW"/>
</dbReference>
<sequence length="50" mass="5558">MTTSPLSDAIAVDLKTYGMRFIGTTIVYAYLQSIGVINAHEPGCFLHRER</sequence>
<evidence type="ECO:0000256" key="1">
    <source>
        <dbReference type="PIRSR" id="PIRSR605019-1"/>
    </source>
</evidence>
<accession>A0A0L7B6M9</accession>
<keyword evidence="1" id="KW-0862">Zinc</keyword>
<dbReference type="GO" id="GO:0006284">
    <property type="term" value="P:base-excision repair"/>
    <property type="evidence" value="ECO:0007669"/>
    <property type="project" value="InterPro"/>
</dbReference>